<keyword evidence="4" id="KW-0472">Membrane</keyword>
<keyword evidence="5" id="KW-0325">Glycoprotein</keyword>
<evidence type="ECO:0000256" key="1">
    <source>
        <dbReference type="ARBA" id="ARBA00004141"/>
    </source>
</evidence>
<feature type="compositionally biased region" description="Basic residues" evidence="7">
    <location>
        <begin position="81"/>
        <end position="103"/>
    </location>
</feature>
<keyword evidence="2 8" id="KW-0812">Transmembrane</keyword>
<evidence type="ECO:0000256" key="4">
    <source>
        <dbReference type="ARBA" id="ARBA00023136"/>
    </source>
</evidence>
<organism evidence="8 9">
    <name type="scientific">Merluccius polli</name>
    <name type="common">Benguela hake</name>
    <name type="synonym">Merluccius cadenati</name>
    <dbReference type="NCBI Taxonomy" id="89951"/>
    <lineage>
        <taxon>Eukaryota</taxon>
        <taxon>Metazoa</taxon>
        <taxon>Chordata</taxon>
        <taxon>Craniata</taxon>
        <taxon>Vertebrata</taxon>
        <taxon>Euteleostomi</taxon>
        <taxon>Actinopterygii</taxon>
        <taxon>Neopterygii</taxon>
        <taxon>Teleostei</taxon>
        <taxon>Neoteleostei</taxon>
        <taxon>Acanthomorphata</taxon>
        <taxon>Zeiogadaria</taxon>
        <taxon>Gadariae</taxon>
        <taxon>Gadiformes</taxon>
        <taxon>Gadoidei</taxon>
        <taxon>Merlucciidae</taxon>
        <taxon>Merluccius</taxon>
    </lineage>
</organism>
<dbReference type="InterPro" id="IPR055288">
    <property type="entry name" value="NALCN_aux_factor_1/2"/>
</dbReference>
<reference evidence="8" key="1">
    <citation type="journal article" date="2023" name="Front. Mar. Sci.">
        <title>A new Merluccius polli reference genome to investigate the effects of global change in West African waters.</title>
        <authorList>
            <person name="Mateo J.L."/>
            <person name="Blanco-Fernandez C."/>
            <person name="Garcia-Vazquez E."/>
            <person name="Machado-Schiaffino G."/>
        </authorList>
    </citation>
    <scope>NUCLEOTIDE SEQUENCE</scope>
    <source>
        <strain evidence="8">C29</strain>
        <tissue evidence="8">Fin</tissue>
    </source>
</reference>
<dbReference type="GO" id="GO:0005886">
    <property type="term" value="C:plasma membrane"/>
    <property type="evidence" value="ECO:0007669"/>
    <property type="project" value="TreeGrafter"/>
</dbReference>
<dbReference type="GO" id="GO:0098703">
    <property type="term" value="P:calcium ion import across plasma membrane"/>
    <property type="evidence" value="ECO:0007669"/>
    <property type="project" value="TreeGrafter"/>
</dbReference>
<evidence type="ECO:0000256" key="2">
    <source>
        <dbReference type="ARBA" id="ARBA00022692"/>
    </source>
</evidence>
<comment type="subcellular location">
    <subcellularLocation>
        <location evidence="1">Membrane</location>
        <topology evidence="1">Multi-pass membrane protein</topology>
    </subcellularLocation>
</comment>
<name>A0AA47PBX6_MERPO</name>
<sequence>MTRGAWMRRQQDEGLKFWFAPRENEKPFAESERAQRWRLSLASLLFITVLLSDHLWFCAEAKLTRTRDKRSDGEYPNSQHNQHHHNHQQHHQHHPPPHQHHPHTPPPAPHSLANREPTAIFIGNSTKPLRWRTMATCHRDSLSKDCLTRTDAGTACLLALSGARDAAAERETGTTTGTGGTTTGTMGTGAASWQRSDLYLSFCNSYSLLDLLYGFTSGPAAENCTLDAATGAGCDGCVDAYRRLDRQAEDRYREFELLVEKYETDAYSVRTCMDECKDVTY</sequence>
<protein>
    <submittedName>
        <fullName evidence="8">Transmembrane protein FAM155A</fullName>
    </submittedName>
</protein>
<dbReference type="Proteomes" id="UP001174136">
    <property type="component" value="Unassembled WGS sequence"/>
</dbReference>
<dbReference type="PANTHER" id="PTHR15819">
    <property type="entry name" value="TRANSMEMBRANE PROTEIN FAM155"/>
    <property type="match status" value="1"/>
</dbReference>
<proteinExistence type="inferred from homology"/>
<evidence type="ECO:0000256" key="3">
    <source>
        <dbReference type="ARBA" id="ARBA00022989"/>
    </source>
</evidence>
<evidence type="ECO:0000256" key="6">
    <source>
        <dbReference type="ARBA" id="ARBA00029445"/>
    </source>
</evidence>
<gene>
    <name evidence="8" type="primary">FAM155A_1</name>
    <name evidence="8" type="ORF">N1851_004074</name>
</gene>
<feature type="region of interest" description="Disordered" evidence="7">
    <location>
        <begin position="68"/>
        <end position="114"/>
    </location>
</feature>
<comment type="caution">
    <text evidence="8">The sequence shown here is derived from an EMBL/GenBank/DDBJ whole genome shotgun (WGS) entry which is preliminary data.</text>
</comment>
<dbReference type="AlphaFoldDB" id="A0AA47PBX6"/>
<dbReference type="PANTHER" id="PTHR15819:SF9">
    <property type="entry name" value="NALCN CHANNEL AUXILIARY FACTOR 1"/>
    <property type="match status" value="1"/>
</dbReference>
<comment type="similarity">
    <text evidence="6">Belongs to the NALF family.</text>
</comment>
<evidence type="ECO:0000313" key="9">
    <source>
        <dbReference type="Proteomes" id="UP001174136"/>
    </source>
</evidence>
<accession>A0AA47PBX6</accession>
<evidence type="ECO:0000256" key="5">
    <source>
        <dbReference type="ARBA" id="ARBA00023180"/>
    </source>
</evidence>
<dbReference type="GO" id="GO:0015275">
    <property type="term" value="F:stretch-activated, monoatomic cation-selective, calcium channel activity"/>
    <property type="evidence" value="ECO:0007669"/>
    <property type="project" value="TreeGrafter"/>
</dbReference>
<keyword evidence="3" id="KW-1133">Transmembrane helix</keyword>
<dbReference type="EMBL" id="JAOPHQ010000617">
    <property type="protein sequence ID" value="KAK0153847.1"/>
    <property type="molecule type" value="Genomic_DNA"/>
</dbReference>
<keyword evidence="9" id="KW-1185">Reference proteome</keyword>
<evidence type="ECO:0000256" key="7">
    <source>
        <dbReference type="SAM" id="MobiDB-lite"/>
    </source>
</evidence>
<evidence type="ECO:0000313" key="8">
    <source>
        <dbReference type="EMBL" id="KAK0153847.1"/>
    </source>
</evidence>